<dbReference type="GO" id="GO:0060236">
    <property type="term" value="P:regulation of mitotic spindle organization"/>
    <property type="evidence" value="ECO:0007669"/>
    <property type="project" value="InterPro"/>
</dbReference>
<sequence length="664" mass="75496">MEIGKAEGTNFDEPKIAPTQNRSILLHGMESITDGKMKPSGPDNDIVDDDGSNGLSKVFEKQIWREKVIQREMEMEEEMEVEFMVFEAREVDLDYEFDAAMYFDFTRQESIAEAREAERWFDTALSCPPSPFVARLVLGEDSLLENVYTSPKSKDDDKSAALLIDDMGPKVSAIEVDDRECERTYRGIFNNIQSGNLQKVSNQRVELTTGLTYCHQKSTDKSKPKVKFSVKPTFPRSSTLMKPTASQLAKQNQPPQVGGSRFQSQVAQKERGLCNSSAVDSHSSKRQKLEGGHLRKIGDGKQQTDFIHKTSKRDVSADKIFAHAKLRLTIPREPDLETAHRAHRMRPKDSTEQQNMTAPARRFKAHPLNRKILEAPSLPLPKKSTPKLPEFQEFHLKTMERAMQHTSSVSSSLFKCNDLDKGLDKPSTISVAENVKTESRRPTTMDVPKQDGCCATHIFKARPLNKKIFSSKGEMGVFRNSKRETTVPMEFNFHTDKRFQHNPPIDLFSKLSLTSELKPSNRSQLQFPQPSYVYTKGSKENRLNPLRTEQKMLKEREIMFGGKQQIQYGTNTGTNEVVNQLSRRCELGDPVRFENYRESVSMMGEHLNIAKHSDKNHQPFCYTEKSLESVSLEINCLPGKKFISHINVKLTAVSYNFACLSPIR</sequence>
<accession>A0A835N0M4</accession>
<keyword evidence="4" id="KW-1185">Reference proteome</keyword>
<name>A0A835N0M4_9ROSI</name>
<reference evidence="3 4" key="1">
    <citation type="submission" date="2020-10" db="EMBL/GenBank/DDBJ databases">
        <title>Plant Genome Project.</title>
        <authorList>
            <person name="Zhang R.-G."/>
        </authorList>
    </citation>
    <scope>NUCLEOTIDE SEQUENCE [LARGE SCALE GENOMIC DNA]</scope>
    <source>
        <strain evidence="3">FAFU-HL-1</strain>
        <tissue evidence="3">Leaf</tissue>
    </source>
</reference>
<dbReference type="AlphaFoldDB" id="A0A835N0M4"/>
<dbReference type="GO" id="GO:0008017">
    <property type="term" value="F:microtubule binding"/>
    <property type="evidence" value="ECO:0007669"/>
    <property type="project" value="TreeGrafter"/>
</dbReference>
<dbReference type="GO" id="GO:0005819">
    <property type="term" value="C:spindle"/>
    <property type="evidence" value="ECO:0007669"/>
    <property type="project" value="InterPro"/>
</dbReference>
<feature type="region of interest" description="Disordered" evidence="1">
    <location>
        <begin position="1"/>
        <end position="22"/>
    </location>
</feature>
<feature type="region of interest" description="Disordered" evidence="1">
    <location>
        <begin position="339"/>
        <end position="358"/>
    </location>
</feature>
<evidence type="ECO:0000256" key="1">
    <source>
        <dbReference type="SAM" id="MobiDB-lite"/>
    </source>
</evidence>
<organism evidence="3 4">
    <name type="scientific">Salix dunnii</name>
    <dbReference type="NCBI Taxonomy" id="1413687"/>
    <lineage>
        <taxon>Eukaryota</taxon>
        <taxon>Viridiplantae</taxon>
        <taxon>Streptophyta</taxon>
        <taxon>Embryophyta</taxon>
        <taxon>Tracheophyta</taxon>
        <taxon>Spermatophyta</taxon>
        <taxon>Magnoliopsida</taxon>
        <taxon>eudicotyledons</taxon>
        <taxon>Gunneridae</taxon>
        <taxon>Pentapetalae</taxon>
        <taxon>rosids</taxon>
        <taxon>fabids</taxon>
        <taxon>Malpighiales</taxon>
        <taxon>Salicaceae</taxon>
        <taxon>Saliceae</taxon>
        <taxon>Salix</taxon>
    </lineage>
</organism>
<dbReference type="InterPro" id="IPR027330">
    <property type="entry name" value="TPX2_central_dom"/>
</dbReference>
<protein>
    <recommendedName>
        <fullName evidence="2">TPX2 central domain-containing protein</fullName>
    </recommendedName>
</protein>
<gene>
    <name evidence="3" type="ORF">SADUNF_Sadunf03G0086200</name>
</gene>
<dbReference type="GO" id="GO:0030295">
    <property type="term" value="F:protein kinase activator activity"/>
    <property type="evidence" value="ECO:0007669"/>
    <property type="project" value="TreeGrafter"/>
</dbReference>
<dbReference type="Pfam" id="PF12214">
    <property type="entry name" value="TPX2_importin"/>
    <property type="match status" value="1"/>
</dbReference>
<dbReference type="PANTHER" id="PTHR14326:SF15">
    <property type="entry name" value="OS06G0130200 PROTEIN"/>
    <property type="match status" value="1"/>
</dbReference>
<comment type="caution">
    <text evidence="3">The sequence shown here is derived from an EMBL/GenBank/DDBJ whole genome shotgun (WGS) entry which is preliminary data.</text>
</comment>
<dbReference type="PANTHER" id="PTHR14326">
    <property type="entry name" value="TARGETING PROTEIN FOR XKLP2"/>
    <property type="match status" value="1"/>
</dbReference>
<feature type="domain" description="TPX2 central" evidence="2">
    <location>
        <begin position="326"/>
        <end position="493"/>
    </location>
</feature>
<dbReference type="GO" id="GO:0090307">
    <property type="term" value="P:mitotic spindle assembly"/>
    <property type="evidence" value="ECO:0007669"/>
    <property type="project" value="TreeGrafter"/>
</dbReference>
<dbReference type="EMBL" id="JADGMS010000003">
    <property type="protein sequence ID" value="KAF9685747.1"/>
    <property type="molecule type" value="Genomic_DNA"/>
</dbReference>
<evidence type="ECO:0000313" key="4">
    <source>
        <dbReference type="Proteomes" id="UP000657918"/>
    </source>
</evidence>
<proteinExistence type="predicted"/>
<evidence type="ECO:0000259" key="2">
    <source>
        <dbReference type="Pfam" id="PF12214"/>
    </source>
</evidence>
<dbReference type="InterPro" id="IPR009675">
    <property type="entry name" value="TPX2_fam"/>
</dbReference>
<dbReference type="GO" id="GO:0005880">
    <property type="term" value="C:nuclear microtubule"/>
    <property type="evidence" value="ECO:0007669"/>
    <property type="project" value="TreeGrafter"/>
</dbReference>
<dbReference type="OrthoDB" id="1684416at2759"/>
<dbReference type="Proteomes" id="UP000657918">
    <property type="component" value="Unassembled WGS sequence"/>
</dbReference>
<evidence type="ECO:0000313" key="3">
    <source>
        <dbReference type="EMBL" id="KAF9685747.1"/>
    </source>
</evidence>